<dbReference type="Gene3D" id="3.20.20.150">
    <property type="entry name" value="Divalent-metal-dependent TIM barrel enzymes"/>
    <property type="match status" value="1"/>
</dbReference>
<dbReference type="FunFam" id="3.20.20.150:FF:000007">
    <property type="entry name" value="Hydroxypyruvate isomerase"/>
    <property type="match status" value="1"/>
</dbReference>
<reference evidence="5 6" key="1">
    <citation type="submission" date="2016-06" db="EMBL/GenBank/DDBJ databases">
        <authorList>
            <person name="Olsen C.W."/>
            <person name="Carey S."/>
            <person name="Hinshaw L."/>
            <person name="Karasin A.I."/>
        </authorList>
    </citation>
    <scope>NUCLEOTIDE SEQUENCE [LARGE SCALE GENOMIC DNA]</scope>
    <source>
        <strain evidence="5 6">LZ-22</strain>
    </source>
</reference>
<keyword evidence="6" id="KW-1185">Reference proteome</keyword>
<evidence type="ECO:0000256" key="3">
    <source>
        <dbReference type="PIRSR" id="PIRSR006241-50"/>
    </source>
</evidence>
<name>A0A1G6GF08_9ACTN</name>
<dbReference type="InterPro" id="IPR013022">
    <property type="entry name" value="Xyl_isomerase-like_TIM-brl"/>
</dbReference>
<protein>
    <submittedName>
        <fullName evidence="5">Hydroxypyruvate isomerase</fullName>
    </submittedName>
</protein>
<keyword evidence="1 2" id="KW-0413">Isomerase</keyword>
<dbReference type="AlphaFoldDB" id="A0A1G6GF08"/>
<dbReference type="GO" id="GO:0046487">
    <property type="term" value="P:glyoxylate metabolic process"/>
    <property type="evidence" value="ECO:0007669"/>
    <property type="project" value="TreeGrafter"/>
</dbReference>
<dbReference type="STRING" id="1577474.GA0111570_102213"/>
<evidence type="ECO:0000259" key="4">
    <source>
        <dbReference type="Pfam" id="PF01261"/>
    </source>
</evidence>
<dbReference type="NCBIfam" id="NF043033">
    <property type="entry name" value="OxoTetrIsom"/>
    <property type="match status" value="1"/>
</dbReference>
<keyword evidence="5" id="KW-0670">Pyruvate</keyword>
<gene>
    <name evidence="5" type="ORF">GA0111570_102213</name>
</gene>
<feature type="active site" description="Proton donor/acceptor" evidence="3">
    <location>
        <position position="142"/>
    </location>
</feature>
<dbReference type="SUPFAM" id="SSF51658">
    <property type="entry name" value="Xylose isomerase-like"/>
    <property type="match status" value="1"/>
</dbReference>
<accession>A0A1G6GF08</accession>
<dbReference type="PANTHER" id="PTHR43489:SF6">
    <property type="entry name" value="HYDROXYPYRUVATE ISOMERASE-RELATED"/>
    <property type="match status" value="1"/>
</dbReference>
<organism evidence="5 6">
    <name type="scientific">Raineyella antarctica</name>
    <dbReference type="NCBI Taxonomy" id="1577474"/>
    <lineage>
        <taxon>Bacteria</taxon>
        <taxon>Bacillati</taxon>
        <taxon>Actinomycetota</taxon>
        <taxon>Actinomycetes</taxon>
        <taxon>Propionibacteriales</taxon>
        <taxon>Propionibacteriaceae</taxon>
        <taxon>Raineyella</taxon>
    </lineage>
</organism>
<dbReference type="OrthoDB" id="9786584at2"/>
<feature type="active site" description="Proton donor/acceptor" evidence="3">
    <location>
        <position position="239"/>
    </location>
</feature>
<evidence type="ECO:0000313" key="6">
    <source>
        <dbReference type="Proteomes" id="UP000199086"/>
    </source>
</evidence>
<dbReference type="PANTHER" id="PTHR43489">
    <property type="entry name" value="ISOMERASE"/>
    <property type="match status" value="1"/>
</dbReference>
<dbReference type="Pfam" id="PF01261">
    <property type="entry name" value="AP_endonuc_2"/>
    <property type="match status" value="1"/>
</dbReference>
<dbReference type="EMBL" id="FMYF01000002">
    <property type="protein sequence ID" value="SDB80423.1"/>
    <property type="molecule type" value="Genomic_DNA"/>
</dbReference>
<dbReference type="RefSeq" id="WP_092606415.1">
    <property type="nucleotide sequence ID" value="NZ_FMYF01000002.1"/>
</dbReference>
<comment type="similarity">
    <text evidence="2">Belongs to the hyi family.</text>
</comment>
<sequence length="261" mass="28667">MPRFAANLSMLFTELPFLDRFEAAARAGFEAVEFLFPYDFPAQDIADRLAEYNLTQALFNMPPGDWSGGERGIAALPGREAEFEAAVETALAYAEVLDCPRLHTMAGITGGNPSAACGETYLRNIRYAADRAAEAGCLILVEPLNPYDVPGYHIASVRQGLEFLDTVERDNVRLQLDLYHAQITDGDVTRLIRRTVDRVGHVQIASVPERHEPDTGELNYPYVLAALDDAGYTGWVGCEYNPAAGTEAGLGWLDAYRTSSR</sequence>
<dbReference type="InterPro" id="IPR036237">
    <property type="entry name" value="Xyl_isomerase-like_sf"/>
</dbReference>
<dbReference type="GO" id="GO:0008903">
    <property type="term" value="F:hydroxypyruvate isomerase activity"/>
    <property type="evidence" value="ECO:0007669"/>
    <property type="project" value="TreeGrafter"/>
</dbReference>
<evidence type="ECO:0000313" key="5">
    <source>
        <dbReference type="EMBL" id="SDB80423.1"/>
    </source>
</evidence>
<feature type="domain" description="Xylose isomerase-like TIM barrel" evidence="4">
    <location>
        <begin position="21"/>
        <end position="255"/>
    </location>
</feature>
<evidence type="ECO:0000256" key="2">
    <source>
        <dbReference type="PIRNR" id="PIRNR006241"/>
    </source>
</evidence>
<dbReference type="InterPro" id="IPR053398">
    <property type="entry name" value="HPT_OtnI_isomerases"/>
</dbReference>
<dbReference type="InterPro" id="IPR026040">
    <property type="entry name" value="HyI-like"/>
</dbReference>
<dbReference type="InterPro" id="IPR050417">
    <property type="entry name" value="Sugar_Epim/Isomerase"/>
</dbReference>
<dbReference type="PIRSF" id="PIRSF006241">
    <property type="entry name" value="HyI"/>
    <property type="match status" value="1"/>
</dbReference>
<proteinExistence type="inferred from homology"/>
<dbReference type="Proteomes" id="UP000199086">
    <property type="component" value="Unassembled WGS sequence"/>
</dbReference>
<evidence type="ECO:0000256" key="1">
    <source>
        <dbReference type="ARBA" id="ARBA00023235"/>
    </source>
</evidence>